<dbReference type="OrthoDB" id="3371683at2"/>
<proteinExistence type="predicted"/>
<dbReference type="EMBL" id="SFCC01000001">
    <property type="protein sequence ID" value="RZQ65546.1"/>
    <property type="molecule type" value="Genomic_DNA"/>
</dbReference>
<evidence type="ECO:0000313" key="3">
    <source>
        <dbReference type="Proteomes" id="UP000292003"/>
    </source>
</evidence>
<accession>A0A4Q7JEG5</accession>
<protein>
    <recommendedName>
        <fullName evidence="1">DUF6896 domain-containing protein</fullName>
    </recommendedName>
</protein>
<organism evidence="2 3">
    <name type="scientific">Amycolatopsis suaedae</name>
    <dbReference type="NCBI Taxonomy" id="2510978"/>
    <lineage>
        <taxon>Bacteria</taxon>
        <taxon>Bacillati</taxon>
        <taxon>Actinomycetota</taxon>
        <taxon>Actinomycetes</taxon>
        <taxon>Pseudonocardiales</taxon>
        <taxon>Pseudonocardiaceae</taxon>
        <taxon>Amycolatopsis</taxon>
    </lineage>
</organism>
<dbReference type="Proteomes" id="UP000292003">
    <property type="component" value="Unassembled WGS sequence"/>
</dbReference>
<evidence type="ECO:0000313" key="2">
    <source>
        <dbReference type="EMBL" id="RZQ65546.1"/>
    </source>
</evidence>
<keyword evidence="3" id="KW-1185">Reference proteome</keyword>
<dbReference type="InterPro" id="IPR054191">
    <property type="entry name" value="DUF6896"/>
</dbReference>
<reference evidence="2 3" key="1">
    <citation type="submission" date="2019-02" db="EMBL/GenBank/DDBJ databases">
        <title>Draft genome sequence of Amycolatopsis sp. 8-3EHSu isolated from roots of Suaeda maritima.</title>
        <authorList>
            <person name="Duangmal K."/>
            <person name="Chantavorakit T."/>
        </authorList>
    </citation>
    <scope>NUCLEOTIDE SEQUENCE [LARGE SCALE GENOMIC DNA]</scope>
    <source>
        <strain evidence="2 3">8-3EHSu</strain>
    </source>
</reference>
<feature type="domain" description="DUF6896" evidence="1">
    <location>
        <begin position="20"/>
        <end position="107"/>
    </location>
</feature>
<comment type="caution">
    <text evidence="2">The sequence shown here is derived from an EMBL/GenBank/DDBJ whole genome shotgun (WGS) entry which is preliminary data.</text>
</comment>
<evidence type="ECO:0000259" key="1">
    <source>
        <dbReference type="Pfam" id="PF21837"/>
    </source>
</evidence>
<sequence length="135" mass="15038">MADKRAGRLRDELDAAVAEFTGLAALLVAAFREHVEPLLEREQPYPDELDAGGSAWRLHVHGEHCRFERIGDGVVVEANTEHPGAVDPYFLLLYLRTSHRYPDLTAACPDGFRDMSRMLTSRARPGGAAAGRRRR</sequence>
<dbReference type="AlphaFoldDB" id="A0A4Q7JEG5"/>
<name>A0A4Q7JEG5_9PSEU</name>
<dbReference type="RefSeq" id="WP_130473118.1">
    <property type="nucleotide sequence ID" value="NZ_SFCC01000001.1"/>
</dbReference>
<gene>
    <name evidence="2" type="ORF">EWH70_00120</name>
</gene>
<dbReference type="Pfam" id="PF21837">
    <property type="entry name" value="DUF6896"/>
    <property type="match status" value="1"/>
</dbReference>